<dbReference type="PANTHER" id="PTHR23133">
    <property type="entry name" value="IMIDAZOLEGLYCEROL-PHOSPHATE DEHYDRATASE HIS7"/>
    <property type="match status" value="1"/>
</dbReference>
<dbReference type="PANTHER" id="PTHR23133:SF2">
    <property type="entry name" value="IMIDAZOLEGLYCEROL-PHOSPHATE DEHYDRATASE"/>
    <property type="match status" value="1"/>
</dbReference>
<evidence type="ECO:0000256" key="6">
    <source>
        <dbReference type="RuleBase" id="RU000599"/>
    </source>
</evidence>
<evidence type="ECO:0000256" key="5">
    <source>
        <dbReference type="HAMAP-Rule" id="MF_00076"/>
    </source>
</evidence>
<dbReference type="InterPro" id="IPR020565">
    <property type="entry name" value="ImidazoleglycerP_deHydtase_CS"/>
</dbReference>
<dbReference type="InterPro" id="IPR038494">
    <property type="entry name" value="IGPD_sf"/>
</dbReference>
<name>A0ABY9KWC1_9BACI</name>
<dbReference type="InterPro" id="IPR020568">
    <property type="entry name" value="Ribosomal_Su5_D2-typ_SF"/>
</dbReference>
<dbReference type="CDD" id="cd07914">
    <property type="entry name" value="IGPD"/>
    <property type="match status" value="1"/>
</dbReference>
<keyword evidence="4 5" id="KW-0456">Lyase</keyword>
<comment type="pathway">
    <text evidence="1 5 6">Amino-acid biosynthesis; L-histidine biosynthesis; L-histidine from 5-phospho-alpha-D-ribose 1-diphosphate: step 6/9.</text>
</comment>
<dbReference type="GO" id="GO:0004424">
    <property type="term" value="F:imidazoleglycerol-phosphate dehydratase activity"/>
    <property type="evidence" value="ECO:0007669"/>
    <property type="project" value="UniProtKB-EC"/>
</dbReference>
<dbReference type="HAMAP" id="MF_00076">
    <property type="entry name" value="HisB"/>
    <property type="match status" value="1"/>
</dbReference>
<accession>A0ABY9KWC1</accession>
<gene>
    <name evidence="5 7" type="primary">hisB</name>
    <name evidence="7" type="ORF">QR721_02390</name>
</gene>
<comment type="catalytic activity">
    <reaction evidence="5 6">
        <text>D-erythro-1-(imidazol-4-yl)glycerol 3-phosphate = 3-(imidazol-4-yl)-2-oxopropyl phosphate + H2O</text>
        <dbReference type="Rhea" id="RHEA:11040"/>
        <dbReference type="ChEBI" id="CHEBI:15377"/>
        <dbReference type="ChEBI" id="CHEBI:57766"/>
        <dbReference type="ChEBI" id="CHEBI:58278"/>
        <dbReference type="EC" id="4.2.1.19"/>
    </reaction>
</comment>
<dbReference type="InterPro" id="IPR000807">
    <property type="entry name" value="ImidazoleglycerolP_deHydtase"/>
</dbReference>
<evidence type="ECO:0000313" key="8">
    <source>
        <dbReference type="Proteomes" id="UP001180087"/>
    </source>
</evidence>
<keyword evidence="5" id="KW-0963">Cytoplasm</keyword>
<dbReference type="Proteomes" id="UP001180087">
    <property type="component" value="Chromosome"/>
</dbReference>
<dbReference type="Pfam" id="PF00475">
    <property type="entry name" value="IGPD"/>
    <property type="match status" value="1"/>
</dbReference>
<proteinExistence type="inferred from homology"/>
<dbReference type="NCBIfam" id="NF002111">
    <property type="entry name" value="PRK00951.2-1"/>
    <property type="match status" value="1"/>
</dbReference>
<dbReference type="PROSITE" id="PS00955">
    <property type="entry name" value="IGP_DEHYDRATASE_2"/>
    <property type="match status" value="1"/>
</dbReference>
<evidence type="ECO:0000313" key="7">
    <source>
        <dbReference type="EMBL" id="WLV25110.1"/>
    </source>
</evidence>
<organism evidence="7 8">
    <name type="scientific">Aciduricibacillus chroicocephali</name>
    <dbReference type="NCBI Taxonomy" id="3054939"/>
    <lineage>
        <taxon>Bacteria</taxon>
        <taxon>Bacillati</taxon>
        <taxon>Bacillota</taxon>
        <taxon>Bacilli</taxon>
        <taxon>Bacillales</taxon>
        <taxon>Bacillaceae</taxon>
        <taxon>Aciduricibacillus</taxon>
    </lineage>
</organism>
<protein>
    <recommendedName>
        <fullName evidence="5 6">Imidazoleglycerol-phosphate dehydratase</fullName>
        <shortName evidence="5">IGPD</shortName>
        <ecNumber evidence="5 6">4.2.1.19</ecNumber>
    </recommendedName>
</protein>
<reference evidence="7" key="1">
    <citation type="submission" date="2023-06" db="EMBL/GenBank/DDBJ databases">
        <title>A Treasure from Seagulls: Isolation and Description of Aciduricobacillus qingdaonensis gen. nov., sp. nov., a Rare Obligately Uric Acid-utilizing Member in the Family Bacillaceae.</title>
        <authorList>
            <person name="Liu W."/>
            <person name="Wang B."/>
        </authorList>
    </citation>
    <scope>NUCLEOTIDE SEQUENCE</scope>
    <source>
        <strain evidence="7">44XB</strain>
    </source>
</reference>
<evidence type="ECO:0000256" key="4">
    <source>
        <dbReference type="ARBA" id="ARBA00023239"/>
    </source>
</evidence>
<dbReference type="SUPFAM" id="SSF54211">
    <property type="entry name" value="Ribosomal protein S5 domain 2-like"/>
    <property type="match status" value="2"/>
</dbReference>
<dbReference type="NCBIfam" id="NF002114">
    <property type="entry name" value="PRK00951.2-4"/>
    <property type="match status" value="1"/>
</dbReference>
<dbReference type="Gene3D" id="3.30.230.40">
    <property type="entry name" value="Imidazole glycerol phosphate dehydratase, domain 1"/>
    <property type="match status" value="2"/>
</dbReference>
<dbReference type="PROSITE" id="PS00954">
    <property type="entry name" value="IGP_DEHYDRATASE_1"/>
    <property type="match status" value="1"/>
</dbReference>
<keyword evidence="2 5" id="KW-0028">Amino-acid biosynthesis</keyword>
<keyword evidence="3 5" id="KW-0368">Histidine biosynthesis</keyword>
<evidence type="ECO:0000256" key="3">
    <source>
        <dbReference type="ARBA" id="ARBA00023102"/>
    </source>
</evidence>
<dbReference type="RefSeq" id="WP_348028825.1">
    <property type="nucleotide sequence ID" value="NZ_CP129113.1"/>
</dbReference>
<evidence type="ECO:0000256" key="1">
    <source>
        <dbReference type="ARBA" id="ARBA00005047"/>
    </source>
</evidence>
<sequence>MTRSYQISRQTAETEIELDLLIDGSGQTDIRTGVGFLDHMLLLTGKHGGFDLKINCNGDLEVDQHHTTEDIGIALGQAFNEALGTKEGIARYATITTPMDEALSNVSIDISGRPCLVYNVEGLKDKVGNFDTELVEEFFTGFVNHAKLALHINLFYGKNTHHMIESIFKGFGRALAAASEKNGRFKGVPSTKGLL</sequence>
<keyword evidence="8" id="KW-1185">Reference proteome</keyword>
<dbReference type="EMBL" id="CP129113">
    <property type="protein sequence ID" value="WLV25110.1"/>
    <property type="molecule type" value="Genomic_DNA"/>
</dbReference>
<dbReference type="EC" id="4.2.1.19" evidence="5 6"/>
<evidence type="ECO:0000256" key="2">
    <source>
        <dbReference type="ARBA" id="ARBA00022605"/>
    </source>
</evidence>
<comment type="subcellular location">
    <subcellularLocation>
        <location evidence="5 6">Cytoplasm</location>
    </subcellularLocation>
</comment>
<comment type="similarity">
    <text evidence="5 6">Belongs to the imidazoleglycerol-phosphate dehydratase family.</text>
</comment>